<comment type="caution">
    <text evidence="1">The sequence shown here is derived from an EMBL/GenBank/DDBJ whole genome shotgun (WGS) entry which is preliminary data.</text>
</comment>
<dbReference type="Proteomes" id="UP000789342">
    <property type="component" value="Unassembled WGS sequence"/>
</dbReference>
<organism evidence="1 2">
    <name type="scientific">Acaulospora morrowiae</name>
    <dbReference type="NCBI Taxonomy" id="94023"/>
    <lineage>
        <taxon>Eukaryota</taxon>
        <taxon>Fungi</taxon>
        <taxon>Fungi incertae sedis</taxon>
        <taxon>Mucoromycota</taxon>
        <taxon>Glomeromycotina</taxon>
        <taxon>Glomeromycetes</taxon>
        <taxon>Diversisporales</taxon>
        <taxon>Acaulosporaceae</taxon>
        <taxon>Acaulospora</taxon>
    </lineage>
</organism>
<reference evidence="1" key="1">
    <citation type="submission" date="2021-06" db="EMBL/GenBank/DDBJ databases">
        <authorList>
            <person name="Kallberg Y."/>
            <person name="Tangrot J."/>
            <person name="Rosling A."/>
        </authorList>
    </citation>
    <scope>NUCLEOTIDE SEQUENCE</scope>
    <source>
        <strain evidence="1">CL551</strain>
    </source>
</reference>
<name>A0A9N9P0K7_9GLOM</name>
<accession>A0A9N9P0K7</accession>
<evidence type="ECO:0000313" key="2">
    <source>
        <dbReference type="Proteomes" id="UP000789342"/>
    </source>
</evidence>
<feature type="non-terminal residue" evidence="1">
    <location>
        <position position="1"/>
    </location>
</feature>
<dbReference type="AlphaFoldDB" id="A0A9N9P0K7"/>
<keyword evidence="2" id="KW-1185">Reference proteome</keyword>
<proteinExistence type="predicted"/>
<dbReference type="EMBL" id="CAJVPV010052675">
    <property type="protein sequence ID" value="CAG8780988.1"/>
    <property type="molecule type" value="Genomic_DNA"/>
</dbReference>
<protein>
    <submittedName>
        <fullName evidence="1">7488_t:CDS:1</fullName>
    </submittedName>
</protein>
<evidence type="ECO:0000313" key="1">
    <source>
        <dbReference type="EMBL" id="CAG8780988.1"/>
    </source>
</evidence>
<sequence length="42" mass="5053">RLKEAIEREKYLSNVKINKYSPAMDEIDEMDEMDDEHLRLLA</sequence>
<gene>
    <name evidence="1" type="ORF">AMORRO_LOCUS17311</name>
</gene>